<feature type="compositionally biased region" description="Polar residues" evidence="1">
    <location>
        <begin position="80"/>
        <end position="99"/>
    </location>
</feature>
<feature type="region of interest" description="Disordered" evidence="1">
    <location>
        <begin position="1"/>
        <end position="29"/>
    </location>
</feature>
<dbReference type="Proteomes" id="UP001362999">
    <property type="component" value="Unassembled WGS sequence"/>
</dbReference>
<comment type="caution">
    <text evidence="2">The sequence shown here is derived from an EMBL/GenBank/DDBJ whole genome shotgun (WGS) entry which is preliminary data.</text>
</comment>
<keyword evidence="3" id="KW-1185">Reference proteome</keyword>
<dbReference type="AlphaFoldDB" id="A0AAW0AP79"/>
<evidence type="ECO:0000256" key="1">
    <source>
        <dbReference type="SAM" id="MobiDB-lite"/>
    </source>
</evidence>
<feature type="region of interest" description="Disordered" evidence="1">
    <location>
        <begin position="50"/>
        <end position="131"/>
    </location>
</feature>
<evidence type="ECO:0000313" key="2">
    <source>
        <dbReference type="EMBL" id="KAK7013878.1"/>
    </source>
</evidence>
<gene>
    <name evidence="2" type="ORF">R3P38DRAFT_3206445</name>
</gene>
<dbReference type="EMBL" id="JAWWNJ010000058">
    <property type="protein sequence ID" value="KAK7013878.1"/>
    <property type="molecule type" value="Genomic_DNA"/>
</dbReference>
<name>A0AAW0AP79_9AGAR</name>
<organism evidence="2 3">
    <name type="scientific">Favolaschia claudopus</name>
    <dbReference type="NCBI Taxonomy" id="2862362"/>
    <lineage>
        <taxon>Eukaryota</taxon>
        <taxon>Fungi</taxon>
        <taxon>Dikarya</taxon>
        <taxon>Basidiomycota</taxon>
        <taxon>Agaricomycotina</taxon>
        <taxon>Agaricomycetes</taxon>
        <taxon>Agaricomycetidae</taxon>
        <taxon>Agaricales</taxon>
        <taxon>Marasmiineae</taxon>
        <taxon>Mycenaceae</taxon>
        <taxon>Favolaschia</taxon>
    </lineage>
</organism>
<proteinExistence type="predicted"/>
<accession>A0AAW0AP79</accession>
<evidence type="ECO:0000313" key="3">
    <source>
        <dbReference type="Proteomes" id="UP001362999"/>
    </source>
</evidence>
<reference evidence="2 3" key="1">
    <citation type="journal article" date="2024" name="J Genomics">
        <title>Draft genome sequencing and assembly of Favolaschia claudopus CIRM-BRFM 2984 isolated from oak limbs.</title>
        <authorList>
            <person name="Navarro D."/>
            <person name="Drula E."/>
            <person name="Chaduli D."/>
            <person name="Cazenave R."/>
            <person name="Ahrendt S."/>
            <person name="Wang J."/>
            <person name="Lipzen A."/>
            <person name="Daum C."/>
            <person name="Barry K."/>
            <person name="Grigoriev I.V."/>
            <person name="Favel A."/>
            <person name="Rosso M.N."/>
            <person name="Martin F."/>
        </authorList>
    </citation>
    <scope>NUCLEOTIDE SEQUENCE [LARGE SCALE GENOMIC DNA]</scope>
    <source>
        <strain evidence="2 3">CIRM-BRFM 2984</strain>
    </source>
</reference>
<protein>
    <submittedName>
        <fullName evidence="2">Uncharacterized protein</fullName>
    </submittedName>
</protein>
<sequence length="191" mass="21454">MHNSYIGRHLPPISPRIRFPRSSDRPLPYITPRTEFVDLQLMLRLRDPCQTLPESRPVPDTATGSHRSRHSRDLEDAAPSSPNVASESLPSQRTPSFASLLSPDPANDLENSADKYKAPTGQPGRPNSGGYNLEHKLIQECEWTPEFYVAVQSHVQTLARRNLDISKSYQGQNPDKLKTLCEEVACRDVIL</sequence>